<protein>
    <recommendedName>
        <fullName evidence="4 11">Delta-aminolevulinic acid dehydratase</fullName>
        <ecNumber evidence="3 11">4.2.1.24</ecNumber>
    </recommendedName>
</protein>
<evidence type="ECO:0000256" key="3">
    <source>
        <dbReference type="ARBA" id="ARBA00012053"/>
    </source>
</evidence>
<evidence type="ECO:0000256" key="2">
    <source>
        <dbReference type="ARBA" id="ARBA00008055"/>
    </source>
</evidence>
<evidence type="ECO:0000313" key="13">
    <source>
        <dbReference type="EMBL" id="QNP47109.1"/>
    </source>
</evidence>
<dbReference type="Gene3D" id="3.20.20.70">
    <property type="entry name" value="Aldolase class I"/>
    <property type="match status" value="1"/>
</dbReference>
<dbReference type="EC" id="4.2.1.24" evidence="3 11"/>
<dbReference type="InterPro" id="IPR001731">
    <property type="entry name" value="ALAD"/>
</dbReference>
<dbReference type="SMART" id="SM01004">
    <property type="entry name" value="ALAD"/>
    <property type="match status" value="1"/>
</dbReference>
<dbReference type="SUPFAM" id="SSF51569">
    <property type="entry name" value="Aldolase"/>
    <property type="match status" value="1"/>
</dbReference>
<dbReference type="RefSeq" id="WP_187722820.1">
    <property type="nucleotide sequence ID" value="NZ_CP060783.1"/>
</dbReference>
<keyword evidence="10" id="KW-0460">Magnesium</keyword>
<keyword evidence="5" id="KW-0350">Heme biosynthesis</keyword>
<feature type="active site" description="Schiff-base intermediate with substrate" evidence="9">
    <location>
        <position position="204"/>
    </location>
</feature>
<evidence type="ECO:0000256" key="9">
    <source>
        <dbReference type="PIRSR" id="PIRSR001415-1"/>
    </source>
</evidence>
<keyword evidence="10" id="KW-0479">Metal-binding</keyword>
<dbReference type="PROSITE" id="PS00169">
    <property type="entry name" value="D_ALA_DEHYDRATASE"/>
    <property type="match status" value="1"/>
</dbReference>
<evidence type="ECO:0000256" key="11">
    <source>
        <dbReference type="RuleBase" id="RU000515"/>
    </source>
</evidence>
<evidence type="ECO:0000256" key="8">
    <source>
        <dbReference type="ARBA" id="ARBA00047651"/>
    </source>
</evidence>
<dbReference type="NCBIfam" id="NF006762">
    <property type="entry name" value="PRK09283.1"/>
    <property type="match status" value="1"/>
</dbReference>
<comment type="subunit">
    <text evidence="11">Homooctamer.</text>
</comment>
<dbReference type="GO" id="GO:0005829">
    <property type="term" value="C:cytosol"/>
    <property type="evidence" value="ECO:0007669"/>
    <property type="project" value="TreeGrafter"/>
</dbReference>
<dbReference type="FunFam" id="3.20.20.70:FF:000019">
    <property type="entry name" value="Delta-aminolevulinic acid dehydratase"/>
    <property type="match status" value="1"/>
</dbReference>
<dbReference type="PANTHER" id="PTHR11458:SF0">
    <property type="entry name" value="DELTA-AMINOLEVULINIC ACID DEHYDRATASE"/>
    <property type="match status" value="1"/>
</dbReference>
<dbReference type="InterPro" id="IPR013785">
    <property type="entry name" value="Aldolase_TIM"/>
</dbReference>
<evidence type="ECO:0000256" key="10">
    <source>
        <dbReference type="PIRSR" id="PIRSR001415-5"/>
    </source>
</evidence>
<keyword evidence="14" id="KW-1185">Reference proteome</keyword>
<dbReference type="GO" id="GO:0004655">
    <property type="term" value="F:porphobilinogen synthase activity"/>
    <property type="evidence" value="ECO:0007669"/>
    <property type="project" value="UniProtKB-EC"/>
</dbReference>
<dbReference type="KEGG" id="daer:H9K75_11765"/>
<dbReference type="UniPathway" id="UPA00251">
    <property type="reaction ID" value="UER00318"/>
</dbReference>
<dbReference type="PIRSF" id="PIRSF001415">
    <property type="entry name" value="Porphbilin_synth"/>
    <property type="match status" value="1"/>
</dbReference>
<name>A0A7H0GFP3_9BURK</name>
<reference evidence="13 14" key="1">
    <citation type="submission" date="2020-08" db="EMBL/GenBank/DDBJ databases">
        <title>Genome sequence of Diaphorobacter aerolatus KACC 16536T.</title>
        <authorList>
            <person name="Hyun D.-W."/>
            <person name="Bae J.-W."/>
        </authorList>
    </citation>
    <scope>NUCLEOTIDE SEQUENCE [LARGE SCALE GENOMIC DNA]</scope>
    <source>
        <strain evidence="13 14">KACC 16536</strain>
    </source>
</reference>
<feature type="binding site" evidence="10">
    <location>
        <position position="244"/>
    </location>
    <ligand>
        <name>Mg(2+)</name>
        <dbReference type="ChEBI" id="CHEBI:18420"/>
    </ligand>
</feature>
<dbReference type="AlphaFoldDB" id="A0A7H0GFP3"/>
<organism evidence="13 14">
    <name type="scientific">Diaphorobacter aerolatus</name>
    <dbReference type="NCBI Taxonomy" id="1288495"/>
    <lineage>
        <taxon>Bacteria</taxon>
        <taxon>Pseudomonadati</taxon>
        <taxon>Pseudomonadota</taxon>
        <taxon>Betaproteobacteria</taxon>
        <taxon>Burkholderiales</taxon>
        <taxon>Comamonadaceae</taxon>
        <taxon>Diaphorobacter</taxon>
    </lineage>
</organism>
<evidence type="ECO:0000256" key="4">
    <source>
        <dbReference type="ARBA" id="ARBA00020771"/>
    </source>
</evidence>
<dbReference type="PANTHER" id="PTHR11458">
    <property type="entry name" value="DELTA-AMINOLEVULINIC ACID DEHYDRATASE"/>
    <property type="match status" value="1"/>
</dbReference>
<gene>
    <name evidence="13" type="primary">hemB</name>
    <name evidence="13" type="ORF">H9K75_11765</name>
</gene>
<evidence type="ECO:0000256" key="1">
    <source>
        <dbReference type="ARBA" id="ARBA00004694"/>
    </source>
</evidence>
<keyword evidence="6 11" id="KW-0456">Lyase</keyword>
<dbReference type="GO" id="GO:0008270">
    <property type="term" value="F:zinc ion binding"/>
    <property type="evidence" value="ECO:0007669"/>
    <property type="project" value="TreeGrafter"/>
</dbReference>
<dbReference type="Proteomes" id="UP000516028">
    <property type="component" value="Chromosome"/>
</dbReference>
<keyword evidence="7 11" id="KW-0627">Porphyrin biosynthesis</keyword>
<evidence type="ECO:0000313" key="14">
    <source>
        <dbReference type="Proteomes" id="UP000516028"/>
    </source>
</evidence>
<evidence type="ECO:0000256" key="7">
    <source>
        <dbReference type="ARBA" id="ARBA00023244"/>
    </source>
</evidence>
<dbReference type="GO" id="GO:0006782">
    <property type="term" value="P:protoporphyrinogen IX biosynthetic process"/>
    <property type="evidence" value="ECO:0007669"/>
    <property type="project" value="UniProtKB-UniPathway"/>
</dbReference>
<dbReference type="EMBL" id="CP060783">
    <property type="protein sequence ID" value="QNP47109.1"/>
    <property type="molecule type" value="Genomic_DNA"/>
</dbReference>
<accession>A0A7H0GFP3</accession>
<evidence type="ECO:0000256" key="12">
    <source>
        <dbReference type="RuleBase" id="RU004161"/>
    </source>
</evidence>
<evidence type="ECO:0000256" key="5">
    <source>
        <dbReference type="ARBA" id="ARBA00023133"/>
    </source>
</evidence>
<dbReference type="PRINTS" id="PR00144">
    <property type="entry name" value="DALDHYDRTASE"/>
</dbReference>
<dbReference type="CDD" id="cd04823">
    <property type="entry name" value="ALAD_PBGS_aspartate_rich"/>
    <property type="match status" value="1"/>
</dbReference>
<comment type="similarity">
    <text evidence="2 12">Belongs to the ALAD family.</text>
</comment>
<sequence>MHLSNPTPFPIHRPRRLRRDAFTRNLVREHSLTPHDLIYPVFVHEGTNKRVAVPSMPGVDRLSLDLLLPVAEECVKLGIPVLSLFPSIEAELKTPDGKEALNPDGLIPRVVRKLKAEFPDLGVLTDVALDPYTSHGQDGVLDETGYIVNDDTVEILVGQALAHAEAGVDVVAPSDMMDGRIGAIREALEANGHIHTRIMAYSAKYASAFYGPFRDAVNTRGALGKADKNVYQMDPGNSDEALREVALDLAEGADMVMVKPGMPYLDIVRRVKDEFRVPTFAYQVSGEYAMIKAASANGWLDHDQVMMEALLAFKRAGADGVLTYFAIDAAKLMKAR</sequence>
<comment type="catalytic activity">
    <reaction evidence="8 11">
        <text>2 5-aminolevulinate = porphobilinogen + 2 H2O + H(+)</text>
        <dbReference type="Rhea" id="RHEA:24064"/>
        <dbReference type="ChEBI" id="CHEBI:15377"/>
        <dbReference type="ChEBI" id="CHEBI:15378"/>
        <dbReference type="ChEBI" id="CHEBI:58126"/>
        <dbReference type="ChEBI" id="CHEBI:356416"/>
        <dbReference type="EC" id="4.2.1.24"/>
    </reaction>
</comment>
<dbReference type="Pfam" id="PF00490">
    <property type="entry name" value="ALAD"/>
    <property type="match status" value="1"/>
</dbReference>
<feature type="active site" description="Schiff-base intermediate with substrate" evidence="9">
    <location>
        <position position="259"/>
    </location>
</feature>
<evidence type="ECO:0000256" key="6">
    <source>
        <dbReference type="ARBA" id="ARBA00023239"/>
    </source>
</evidence>
<comment type="pathway">
    <text evidence="1">Porphyrin-containing compound metabolism; protoporphyrin-IX biosynthesis; coproporphyrinogen-III from 5-aminolevulinate: step 1/4.</text>
</comment>
<dbReference type="InterPro" id="IPR030656">
    <property type="entry name" value="ALAD_AS"/>
</dbReference>
<proteinExistence type="inferred from homology"/>